<dbReference type="Proteomes" id="UP000183794">
    <property type="component" value="Unassembled WGS sequence"/>
</dbReference>
<evidence type="ECO:0000313" key="2">
    <source>
        <dbReference type="Proteomes" id="UP000183794"/>
    </source>
</evidence>
<proteinExistence type="predicted"/>
<sequence length="178" mass="20764">MSDTPYDSPLHEAPLDHFQPDDFMYVPKEITQLKALWQERTQRSTSLIVPSMSNEHSKLVPDDIHHSHWCFNIPYAFRDALDIKYEQRKKDKKTYMVWTQGPMLSFNEGDTFTSKNQNCALQIIFATGMGWDAAKNEMYQGSVVFEEFKIENKKYTNIKQHSCNQMAFLEILITGSIL</sequence>
<reference evidence="1 2" key="1">
    <citation type="submission" date="2016-11" db="EMBL/GenBank/DDBJ databases">
        <authorList>
            <person name="Jaros S."/>
            <person name="Januszkiewicz K."/>
            <person name="Wedrychowicz H."/>
        </authorList>
    </citation>
    <scope>NUCLEOTIDE SEQUENCE [LARGE SCALE GENOMIC DNA]</scope>
    <source>
        <strain evidence="1">NVI 5450</strain>
    </source>
</reference>
<organism evidence="1 2">
    <name type="scientific">Moritella viscosa</name>
    <dbReference type="NCBI Taxonomy" id="80854"/>
    <lineage>
        <taxon>Bacteria</taxon>
        <taxon>Pseudomonadati</taxon>
        <taxon>Pseudomonadota</taxon>
        <taxon>Gammaproteobacteria</taxon>
        <taxon>Alteromonadales</taxon>
        <taxon>Moritellaceae</taxon>
        <taxon>Moritella</taxon>
    </lineage>
</organism>
<accession>A0A1K9Z286</accession>
<protein>
    <submittedName>
        <fullName evidence="1">Uncharacterized protein</fullName>
    </submittedName>
</protein>
<dbReference type="EMBL" id="FPLD01000025">
    <property type="protein sequence ID" value="SGY87528.1"/>
    <property type="molecule type" value="Genomic_DNA"/>
</dbReference>
<dbReference type="OrthoDB" id="6119165at2"/>
<gene>
    <name evidence="1" type="ORF">NVI5450_0769</name>
</gene>
<name>A0A1K9Z286_9GAMM</name>
<dbReference type="RefSeq" id="WP_075517980.1">
    <property type="nucleotide sequence ID" value="NZ_FPLD01000025.1"/>
</dbReference>
<evidence type="ECO:0000313" key="1">
    <source>
        <dbReference type="EMBL" id="SGY87528.1"/>
    </source>
</evidence>
<dbReference type="AlphaFoldDB" id="A0A1K9Z286"/>